<gene>
    <name evidence="2" type="ORF">GJV18_15450</name>
</gene>
<evidence type="ECO:0000256" key="1">
    <source>
        <dbReference type="SAM" id="SignalP"/>
    </source>
</evidence>
<comment type="caution">
    <text evidence="2">The sequence shown here is derived from an EMBL/GenBank/DDBJ whole genome shotgun (WGS) entry which is preliminary data.</text>
</comment>
<dbReference type="Gene3D" id="3.30.110.170">
    <property type="entry name" value="Protein of unknown function (DUF541), domain 1"/>
    <property type="match status" value="1"/>
</dbReference>
<dbReference type="GO" id="GO:0006974">
    <property type="term" value="P:DNA damage response"/>
    <property type="evidence" value="ECO:0007669"/>
    <property type="project" value="TreeGrafter"/>
</dbReference>
<dbReference type="EMBL" id="WKJZ01000003">
    <property type="protein sequence ID" value="MVW76715.1"/>
    <property type="molecule type" value="Genomic_DNA"/>
</dbReference>
<dbReference type="Proteomes" id="UP000429555">
    <property type="component" value="Unassembled WGS sequence"/>
</dbReference>
<dbReference type="PANTHER" id="PTHR34387">
    <property type="entry name" value="SLR1258 PROTEIN"/>
    <property type="match status" value="1"/>
</dbReference>
<dbReference type="RefSeq" id="WP_160347199.1">
    <property type="nucleotide sequence ID" value="NZ_WKJZ01000003.1"/>
</dbReference>
<accession>A0A6I4KWA5</accession>
<dbReference type="PANTHER" id="PTHR34387:SF1">
    <property type="entry name" value="PERIPLASMIC IMMUNOGENIC PROTEIN"/>
    <property type="match status" value="1"/>
</dbReference>
<feature type="chain" id="PRO_5026193700" evidence="1">
    <location>
        <begin position="26"/>
        <end position="237"/>
    </location>
</feature>
<proteinExistence type="predicted"/>
<keyword evidence="3" id="KW-1185">Reference proteome</keyword>
<name>A0A6I4KWA5_9PSED</name>
<sequence length="237" mass="25388">MLNRQTLTTLFAAASLSLLSLGAQANEPRYNQVALRAEVNREIAHDLMHVTFYSEAQDKDPAKLAAQITTELNQAMGLARSVKGVQVALGSRHSYPVYDDKGQRITAWRERAELRLESADFGALSTLTGEMLQSLKMAGMHFSIASPTRKAEEDALLKDAVAAFKARAQLATEALGGSGYKLVSLNLNSGGFHSPMPRMAAMKGAAMMMEAAVTPEVEAGSSQVSVSADGVIEVMMP</sequence>
<dbReference type="Gene3D" id="3.30.70.2970">
    <property type="entry name" value="Protein of unknown function (DUF541), domain 2"/>
    <property type="match status" value="1"/>
</dbReference>
<feature type="signal peptide" evidence="1">
    <location>
        <begin position="1"/>
        <end position="25"/>
    </location>
</feature>
<dbReference type="InterPro" id="IPR007497">
    <property type="entry name" value="SIMPL/DUF541"/>
</dbReference>
<keyword evidence="1" id="KW-0732">Signal</keyword>
<evidence type="ECO:0000313" key="2">
    <source>
        <dbReference type="EMBL" id="MVW76715.1"/>
    </source>
</evidence>
<dbReference type="InterPro" id="IPR052022">
    <property type="entry name" value="26kDa_periplasmic_antigen"/>
</dbReference>
<organism evidence="2 3">
    <name type="scientific">Pseudomonas xionganensis</name>
    <dbReference type="NCBI Taxonomy" id="2654845"/>
    <lineage>
        <taxon>Bacteria</taxon>
        <taxon>Pseudomonadati</taxon>
        <taxon>Pseudomonadota</taxon>
        <taxon>Gammaproteobacteria</taxon>
        <taxon>Pseudomonadales</taxon>
        <taxon>Pseudomonadaceae</taxon>
        <taxon>Pseudomonas</taxon>
    </lineage>
</organism>
<dbReference type="AlphaFoldDB" id="A0A6I4KWA5"/>
<reference evidence="2 3" key="1">
    <citation type="submission" date="2019-11" db="EMBL/GenBank/DDBJ databases">
        <title>Pseudomonas flavidum sp. nov., isolated from Baiyang Lake.</title>
        <authorList>
            <person name="Zhao Y."/>
        </authorList>
    </citation>
    <scope>NUCLEOTIDE SEQUENCE [LARGE SCALE GENOMIC DNA]</scope>
    <source>
        <strain evidence="3">R-22-3 w-18</strain>
    </source>
</reference>
<dbReference type="Pfam" id="PF04402">
    <property type="entry name" value="SIMPL"/>
    <property type="match status" value="1"/>
</dbReference>
<evidence type="ECO:0000313" key="3">
    <source>
        <dbReference type="Proteomes" id="UP000429555"/>
    </source>
</evidence>
<protein>
    <submittedName>
        <fullName evidence="2">DUF541 domain-containing protein</fullName>
    </submittedName>
</protein>